<reference evidence="5 6" key="1">
    <citation type="submission" date="2021-03" db="EMBL/GenBank/DDBJ databases">
        <authorList>
            <person name="Peeters C."/>
        </authorList>
    </citation>
    <scope>NUCLEOTIDE SEQUENCE [LARGE SCALE GENOMIC DNA]</scope>
    <source>
        <strain evidence="5 6">LMG 26411</strain>
    </source>
</reference>
<feature type="signal peptide" evidence="3">
    <location>
        <begin position="1"/>
        <end position="31"/>
    </location>
</feature>
<gene>
    <name evidence="5" type="ORF">LMG26411_04398</name>
</gene>
<dbReference type="PANTHER" id="PTHR30483:SF6">
    <property type="entry name" value="PERIPLASMIC BINDING PROTEIN OF ABC TRANSPORTER FOR NATURAL AMINO ACIDS"/>
    <property type="match status" value="1"/>
</dbReference>
<comment type="similarity">
    <text evidence="1">Belongs to the leucine-binding protein family.</text>
</comment>
<dbReference type="InterPro" id="IPR028081">
    <property type="entry name" value="Leu-bd"/>
</dbReference>
<dbReference type="EMBL" id="CAJPVI010000028">
    <property type="protein sequence ID" value="CAG2153378.1"/>
    <property type="molecule type" value="Genomic_DNA"/>
</dbReference>
<feature type="domain" description="Leucine-binding protein" evidence="4">
    <location>
        <begin position="41"/>
        <end position="377"/>
    </location>
</feature>
<dbReference type="Proteomes" id="UP000672657">
    <property type="component" value="Unassembled WGS sequence"/>
</dbReference>
<keyword evidence="6" id="KW-1185">Reference proteome</keyword>
<dbReference type="Gene3D" id="3.40.50.2300">
    <property type="match status" value="2"/>
</dbReference>
<organism evidence="5 6">
    <name type="scientific">Cupriavidus numazuensis</name>
    <dbReference type="NCBI Taxonomy" id="221992"/>
    <lineage>
        <taxon>Bacteria</taxon>
        <taxon>Pseudomonadati</taxon>
        <taxon>Pseudomonadota</taxon>
        <taxon>Betaproteobacteria</taxon>
        <taxon>Burkholderiales</taxon>
        <taxon>Burkholderiaceae</taxon>
        <taxon>Cupriavidus</taxon>
    </lineage>
</organism>
<dbReference type="InterPro" id="IPR028082">
    <property type="entry name" value="Peripla_BP_I"/>
</dbReference>
<feature type="chain" id="PRO_5045940936" description="Leucine-binding protein domain-containing protein" evidence="3">
    <location>
        <begin position="32"/>
        <end position="415"/>
    </location>
</feature>
<proteinExistence type="inferred from homology"/>
<name>A0ABM8TLF5_9BURK</name>
<dbReference type="RefSeq" id="WP_244873950.1">
    <property type="nucleotide sequence ID" value="NZ_CAJPVI010000028.1"/>
</dbReference>
<keyword evidence="2 3" id="KW-0732">Signal</keyword>
<evidence type="ECO:0000256" key="1">
    <source>
        <dbReference type="ARBA" id="ARBA00010062"/>
    </source>
</evidence>
<comment type="caution">
    <text evidence="5">The sequence shown here is derived from an EMBL/GenBank/DDBJ whole genome shotgun (WGS) entry which is preliminary data.</text>
</comment>
<evidence type="ECO:0000256" key="3">
    <source>
        <dbReference type="SAM" id="SignalP"/>
    </source>
</evidence>
<protein>
    <recommendedName>
        <fullName evidence="4">Leucine-binding protein domain-containing protein</fullName>
    </recommendedName>
</protein>
<dbReference type="InterPro" id="IPR051010">
    <property type="entry name" value="BCAA_transport"/>
</dbReference>
<dbReference type="CDD" id="cd06327">
    <property type="entry name" value="PBP1_SBP-like"/>
    <property type="match status" value="1"/>
</dbReference>
<dbReference type="Pfam" id="PF13458">
    <property type="entry name" value="Peripla_BP_6"/>
    <property type="match status" value="1"/>
</dbReference>
<evidence type="ECO:0000259" key="4">
    <source>
        <dbReference type="Pfam" id="PF13458"/>
    </source>
</evidence>
<accession>A0ABM8TLF5</accession>
<dbReference type="PANTHER" id="PTHR30483">
    <property type="entry name" value="LEUCINE-SPECIFIC-BINDING PROTEIN"/>
    <property type="match status" value="1"/>
</dbReference>
<evidence type="ECO:0000313" key="6">
    <source>
        <dbReference type="Proteomes" id="UP000672657"/>
    </source>
</evidence>
<evidence type="ECO:0000256" key="2">
    <source>
        <dbReference type="ARBA" id="ARBA00022729"/>
    </source>
</evidence>
<dbReference type="SUPFAM" id="SSF53822">
    <property type="entry name" value="Periplasmic binding protein-like I"/>
    <property type="match status" value="1"/>
</dbReference>
<sequence length="415" mass="44705">MLKTKRVSPKACLTSMAMLAVLGTASGKAFAQANAYSGGAVKIGVLTDMNGIYSDSGGQGSIIAARMAIEDLGGKVQGVPVQLVTADHQNKADFGATKAREWFDVDGVDMVTDIITSSVALAVARVADQKKRININVGAGSTRLTNEECSPYTVHYAYDTYALANGTARTVVKNGGKTWYFLTADYVFGTALESDAADVVRASGGKVLGSVKHPLNASDFSSFLVQAQASKANVIGLANAGTDMMNAIKGAREFRLGASGQKLAGLLVNINDVHHMGLEAAQGMFLTEGFYWDRNEESRQFSKRFFAKAKAMPNMIHAGIYSAVTNYLKAVESAGTDNADVVMKAMKSREINDFYATHGKIRQDGRMIHDMYLVEVKKPSDSKYPWDYYFVRETIPAAVAFKPLSESKCSLVQKS</sequence>
<evidence type="ECO:0000313" key="5">
    <source>
        <dbReference type="EMBL" id="CAG2153378.1"/>
    </source>
</evidence>